<dbReference type="PANTHER" id="PTHR30151">
    <property type="entry name" value="ALKANE SULFONATE ABC TRANSPORTER-RELATED, MEMBRANE SUBUNIT"/>
    <property type="match status" value="1"/>
</dbReference>
<dbReference type="InterPro" id="IPR000515">
    <property type="entry name" value="MetI-like"/>
</dbReference>
<keyword evidence="2 7" id="KW-0813">Transport</keyword>
<dbReference type="Proteomes" id="UP000630887">
    <property type="component" value="Unassembled WGS sequence"/>
</dbReference>
<feature type="transmembrane region" description="Helical" evidence="7">
    <location>
        <begin position="133"/>
        <end position="154"/>
    </location>
</feature>
<dbReference type="GO" id="GO:0005886">
    <property type="term" value="C:plasma membrane"/>
    <property type="evidence" value="ECO:0007669"/>
    <property type="project" value="UniProtKB-SubCell"/>
</dbReference>
<keyword evidence="4 7" id="KW-0812">Transmembrane</keyword>
<evidence type="ECO:0000256" key="7">
    <source>
        <dbReference type="RuleBase" id="RU363032"/>
    </source>
</evidence>
<dbReference type="GO" id="GO:0055085">
    <property type="term" value="P:transmembrane transport"/>
    <property type="evidence" value="ECO:0007669"/>
    <property type="project" value="InterPro"/>
</dbReference>
<proteinExistence type="inferred from homology"/>
<keyword evidence="3" id="KW-1003">Cell membrane</keyword>
<evidence type="ECO:0000256" key="3">
    <source>
        <dbReference type="ARBA" id="ARBA00022475"/>
    </source>
</evidence>
<reference evidence="9 10" key="1">
    <citation type="submission" date="2021-01" db="EMBL/GenBank/DDBJ databases">
        <title>Whole genome shotgun sequence of Catellatospora coxensis NBRC 107359.</title>
        <authorList>
            <person name="Komaki H."/>
            <person name="Tamura T."/>
        </authorList>
    </citation>
    <scope>NUCLEOTIDE SEQUENCE [LARGE SCALE GENOMIC DNA]</scope>
    <source>
        <strain evidence="9 10">NBRC 107359</strain>
    </source>
</reference>
<keyword evidence="10" id="KW-1185">Reference proteome</keyword>
<accession>A0A8J3L6H4</accession>
<evidence type="ECO:0000256" key="6">
    <source>
        <dbReference type="ARBA" id="ARBA00023136"/>
    </source>
</evidence>
<evidence type="ECO:0000259" key="8">
    <source>
        <dbReference type="PROSITE" id="PS50928"/>
    </source>
</evidence>
<comment type="subcellular location">
    <subcellularLocation>
        <location evidence="1 7">Cell membrane</location>
        <topology evidence="1 7">Multi-pass membrane protein</topology>
    </subcellularLocation>
</comment>
<organism evidence="9 10">
    <name type="scientific">Catellatospora coxensis</name>
    <dbReference type="NCBI Taxonomy" id="310354"/>
    <lineage>
        <taxon>Bacteria</taxon>
        <taxon>Bacillati</taxon>
        <taxon>Actinomycetota</taxon>
        <taxon>Actinomycetes</taxon>
        <taxon>Micromonosporales</taxon>
        <taxon>Micromonosporaceae</taxon>
        <taxon>Catellatospora</taxon>
    </lineage>
</organism>
<dbReference type="InterPro" id="IPR035906">
    <property type="entry name" value="MetI-like_sf"/>
</dbReference>
<feature type="domain" description="ABC transmembrane type-1" evidence="8">
    <location>
        <begin position="69"/>
        <end position="251"/>
    </location>
</feature>
<evidence type="ECO:0000256" key="4">
    <source>
        <dbReference type="ARBA" id="ARBA00022692"/>
    </source>
</evidence>
<evidence type="ECO:0000256" key="2">
    <source>
        <dbReference type="ARBA" id="ARBA00022448"/>
    </source>
</evidence>
<evidence type="ECO:0000313" key="10">
    <source>
        <dbReference type="Proteomes" id="UP000630887"/>
    </source>
</evidence>
<gene>
    <name evidence="9" type="primary">ssuC_4</name>
    <name evidence="9" type="ORF">Cco03nite_40050</name>
</gene>
<comment type="similarity">
    <text evidence="7">Belongs to the binding-protein-dependent transport system permease family.</text>
</comment>
<dbReference type="PROSITE" id="PS50928">
    <property type="entry name" value="ABC_TM1"/>
    <property type="match status" value="1"/>
</dbReference>
<feature type="transmembrane region" description="Helical" evidence="7">
    <location>
        <begin position="20"/>
        <end position="37"/>
    </location>
</feature>
<dbReference type="RefSeq" id="WP_203693654.1">
    <property type="nucleotide sequence ID" value="NZ_BAAALC010000013.1"/>
</dbReference>
<dbReference type="Pfam" id="PF00528">
    <property type="entry name" value="BPD_transp_1"/>
    <property type="match status" value="1"/>
</dbReference>
<dbReference type="PANTHER" id="PTHR30151:SF41">
    <property type="entry name" value="ABC TRANSPORTER PERMEASE PROTEIN"/>
    <property type="match status" value="1"/>
</dbReference>
<dbReference type="AlphaFoldDB" id="A0A8J3L6H4"/>
<sequence>MTPVPTRLARQSRRLAPPTAVAAIVLAAWYFGSYVLIDADRRFLLPAPHEVVKVGFLDPVNLAELLAGLRLSAEVAVTGLICAAVLGLALAILMSQARWVERSLYPYAVALQTVPILALVPLFGFWFGFGFPSRVLTCVLIALFPIVANSLFGLRSVDPALHDLFTLHRAGRLTRLVKLQLPAALPAILTGLRISAGAAVIGAIVGDFFFQQGEPGLGQLIYVYPRRLQSEMLFAAVFLASAFGVAVFWLFGVLARRATAWHSSQQHRRTDTGGAAH</sequence>
<feature type="transmembrane region" description="Helical" evidence="7">
    <location>
        <begin position="75"/>
        <end position="93"/>
    </location>
</feature>
<protein>
    <submittedName>
        <fullName evidence="9">Nitrate ABC transporter permease</fullName>
    </submittedName>
</protein>
<dbReference type="Gene3D" id="1.10.3720.10">
    <property type="entry name" value="MetI-like"/>
    <property type="match status" value="1"/>
</dbReference>
<name>A0A8J3L6H4_9ACTN</name>
<keyword evidence="5 7" id="KW-1133">Transmembrane helix</keyword>
<dbReference type="EMBL" id="BONI01000033">
    <property type="protein sequence ID" value="GIG07305.1"/>
    <property type="molecule type" value="Genomic_DNA"/>
</dbReference>
<evidence type="ECO:0000256" key="5">
    <source>
        <dbReference type="ARBA" id="ARBA00022989"/>
    </source>
</evidence>
<dbReference type="SUPFAM" id="SSF161098">
    <property type="entry name" value="MetI-like"/>
    <property type="match status" value="1"/>
</dbReference>
<comment type="caution">
    <text evidence="9">The sequence shown here is derived from an EMBL/GenBank/DDBJ whole genome shotgun (WGS) entry which is preliminary data.</text>
</comment>
<evidence type="ECO:0000256" key="1">
    <source>
        <dbReference type="ARBA" id="ARBA00004651"/>
    </source>
</evidence>
<evidence type="ECO:0000313" key="9">
    <source>
        <dbReference type="EMBL" id="GIG07305.1"/>
    </source>
</evidence>
<feature type="transmembrane region" description="Helical" evidence="7">
    <location>
        <begin position="232"/>
        <end position="255"/>
    </location>
</feature>
<feature type="transmembrane region" description="Helical" evidence="7">
    <location>
        <begin position="105"/>
        <end position="127"/>
    </location>
</feature>
<dbReference type="CDD" id="cd06261">
    <property type="entry name" value="TM_PBP2"/>
    <property type="match status" value="1"/>
</dbReference>
<keyword evidence="6 7" id="KW-0472">Membrane</keyword>